<dbReference type="InterPro" id="IPR000727">
    <property type="entry name" value="T_SNARE_dom"/>
</dbReference>
<evidence type="ECO:0000256" key="9">
    <source>
        <dbReference type="SAM" id="Phobius"/>
    </source>
</evidence>
<dbReference type="RefSeq" id="XP_024715391.1">
    <property type="nucleotide sequence ID" value="XM_024855792.1"/>
</dbReference>
<dbReference type="PROSITE" id="PS00914">
    <property type="entry name" value="SYNTAXIN"/>
    <property type="match status" value="1"/>
</dbReference>
<dbReference type="STRING" id="418784.A0A2P7YXL1"/>
<evidence type="ECO:0000256" key="5">
    <source>
        <dbReference type="ARBA" id="ARBA00022989"/>
    </source>
</evidence>
<sequence>MSLAIQNRTFEFQQCVSSYDKINRRQQGPQRQDNQPAKKSRFSQQASIIAKDIAHTTELLLKLALLAKKKPLFDDRPVEIGELTYVIKQDIFKIEQSIQNLQRFAKGELSIQMDSQVTQYSKNVLNLLNSKMKNVSGEFKNVLELRQKNELMNKTRTENFLSAATNRRQNSLTPLSDGGDSGRGTGANNSLHNLGENPYLLTVGAEEEASQNGGNELLSIPDQTRQLLLMEEQSNEYLQQRNSAVETIEATINEVGNLFQQLATMVTEQGETIQRIDQNVEDIDMNISGAQRELLKYYAHISNNRWLFLKIFGVLLFFFFLWVMVS</sequence>
<evidence type="ECO:0000256" key="1">
    <source>
        <dbReference type="ARBA" id="ARBA00004211"/>
    </source>
</evidence>
<keyword evidence="12" id="KW-1185">Reference proteome</keyword>
<proteinExistence type="inferred from homology"/>
<dbReference type="PANTHER" id="PTHR19957">
    <property type="entry name" value="SYNTAXIN"/>
    <property type="match status" value="1"/>
</dbReference>
<dbReference type="GO" id="GO:0006886">
    <property type="term" value="P:intracellular protein transport"/>
    <property type="evidence" value="ECO:0007669"/>
    <property type="project" value="EnsemblFungi"/>
</dbReference>
<dbReference type="InterPro" id="IPR045242">
    <property type="entry name" value="Syntaxin"/>
</dbReference>
<evidence type="ECO:0000256" key="8">
    <source>
        <dbReference type="SAM" id="MobiDB-lite"/>
    </source>
</evidence>
<keyword evidence="4 9" id="KW-0812">Transmembrane</keyword>
<dbReference type="Proteomes" id="UP000241107">
    <property type="component" value="Unassembled WGS sequence"/>
</dbReference>
<keyword evidence="7 9" id="KW-0472">Membrane</keyword>
<dbReference type="SMART" id="SM00397">
    <property type="entry name" value="t_SNARE"/>
    <property type="match status" value="1"/>
</dbReference>
<evidence type="ECO:0000256" key="2">
    <source>
        <dbReference type="ARBA" id="ARBA00009063"/>
    </source>
</evidence>
<evidence type="ECO:0000256" key="7">
    <source>
        <dbReference type="ARBA" id="ARBA00023136"/>
    </source>
</evidence>
<dbReference type="EMBL" id="PYFQ01000001">
    <property type="protein sequence ID" value="PSK40692.1"/>
    <property type="molecule type" value="Genomic_DNA"/>
</dbReference>
<dbReference type="Pfam" id="PF11416">
    <property type="entry name" value="Syntaxin-5_N"/>
    <property type="match status" value="1"/>
</dbReference>
<dbReference type="GeneID" id="36563733"/>
<organism evidence="11 12">
    <name type="scientific">Candidozyma pseudohaemuli</name>
    <dbReference type="NCBI Taxonomy" id="418784"/>
    <lineage>
        <taxon>Eukaryota</taxon>
        <taxon>Fungi</taxon>
        <taxon>Dikarya</taxon>
        <taxon>Ascomycota</taxon>
        <taxon>Saccharomycotina</taxon>
        <taxon>Pichiomycetes</taxon>
        <taxon>Metschnikowiaceae</taxon>
        <taxon>Candidozyma</taxon>
    </lineage>
</organism>
<dbReference type="SUPFAM" id="SSF47661">
    <property type="entry name" value="t-snare proteins"/>
    <property type="match status" value="1"/>
</dbReference>
<evidence type="ECO:0000256" key="6">
    <source>
        <dbReference type="ARBA" id="ARBA00023054"/>
    </source>
</evidence>
<dbReference type="GO" id="GO:0000149">
    <property type="term" value="F:SNARE binding"/>
    <property type="evidence" value="ECO:0007669"/>
    <property type="project" value="TreeGrafter"/>
</dbReference>
<keyword evidence="6" id="KW-0175">Coiled coil</keyword>
<feature type="region of interest" description="Disordered" evidence="8">
    <location>
        <begin position="162"/>
        <end position="195"/>
    </location>
</feature>
<comment type="similarity">
    <text evidence="2">Belongs to the syntaxin family.</text>
</comment>
<evidence type="ECO:0000256" key="4">
    <source>
        <dbReference type="ARBA" id="ARBA00022692"/>
    </source>
</evidence>
<evidence type="ECO:0000259" key="10">
    <source>
        <dbReference type="PROSITE" id="PS50192"/>
    </source>
</evidence>
<dbReference type="GO" id="GO:0031201">
    <property type="term" value="C:SNARE complex"/>
    <property type="evidence" value="ECO:0007669"/>
    <property type="project" value="EnsemblFungi"/>
</dbReference>
<dbReference type="GO" id="GO:0006888">
    <property type="term" value="P:endoplasmic reticulum to Golgi vesicle-mediated transport"/>
    <property type="evidence" value="ECO:0007669"/>
    <property type="project" value="EnsemblFungi"/>
</dbReference>
<dbReference type="Pfam" id="PF05739">
    <property type="entry name" value="SNARE"/>
    <property type="match status" value="1"/>
</dbReference>
<feature type="domain" description="T-SNARE coiled-coil homology" evidence="10">
    <location>
        <begin position="235"/>
        <end position="297"/>
    </location>
</feature>
<dbReference type="PANTHER" id="PTHR19957:SF3">
    <property type="entry name" value="SYNTAXIN-5"/>
    <property type="match status" value="1"/>
</dbReference>
<evidence type="ECO:0000313" key="11">
    <source>
        <dbReference type="EMBL" id="PSK40692.1"/>
    </source>
</evidence>
<feature type="transmembrane region" description="Helical" evidence="9">
    <location>
        <begin position="306"/>
        <end position="325"/>
    </location>
</feature>
<dbReference type="GO" id="GO:0006891">
    <property type="term" value="P:intra-Golgi vesicle-mediated transport"/>
    <property type="evidence" value="ECO:0007669"/>
    <property type="project" value="EnsemblFungi"/>
</dbReference>
<dbReference type="CDD" id="cd15844">
    <property type="entry name" value="SNARE_syntaxin5"/>
    <property type="match status" value="1"/>
</dbReference>
<evidence type="ECO:0000256" key="3">
    <source>
        <dbReference type="ARBA" id="ARBA00022448"/>
    </source>
</evidence>
<evidence type="ECO:0000313" key="12">
    <source>
        <dbReference type="Proteomes" id="UP000241107"/>
    </source>
</evidence>
<keyword evidence="3" id="KW-0813">Transport</keyword>
<dbReference type="GO" id="GO:0048280">
    <property type="term" value="P:vesicle fusion with Golgi apparatus"/>
    <property type="evidence" value="ECO:0007669"/>
    <property type="project" value="EnsemblFungi"/>
</dbReference>
<accession>A0A2P7YXL1</accession>
<dbReference type="VEuPathDB" id="FungiDB:C7M61_000340"/>
<dbReference type="InterPro" id="IPR021538">
    <property type="entry name" value="Syntaxin-5_N"/>
</dbReference>
<gene>
    <name evidence="11" type="ORF">C7M61_000340</name>
</gene>
<feature type="compositionally biased region" description="Polar residues" evidence="8">
    <location>
        <begin position="162"/>
        <end position="174"/>
    </location>
</feature>
<name>A0A2P7YXL1_9ASCO</name>
<reference evidence="11 12" key="1">
    <citation type="submission" date="2018-03" db="EMBL/GenBank/DDBJ databases">
        <title>Candida pseudohaemulonii genome assembly and annotation.</title>
        <authorList>
            <person name="Munoz J.F."/>
            <person name="Gade L.G."/>
            <person name="Chow N.A."/>
            <person name="Litvintseva A.P."/>
            <person name="Loparev V.N."/>
            <person name="Cuomo C.A."/>
        </authorList>
    </citation>
    <scope>NUCLEOTIDE SEQUENCE [LARGE SCALE GENOMIC DNA]</scope>
    <source>
        <strain evidence="11 12">B12108</strain>
    </source>
</reference>
<dbReference type="GO" id="GO:0090083">
    <property type="term" value="P:regulation of inclusion body assembly"/>
    <property type="evidence" value="ECO:0007669"/>
    <property type="project" value="EnsemblFungi"/>
</dbReference>
<dbReference type="GO" id="GO:0048278">
    <property type="term" value="P:vesicle docking"/>
    <property type="evidence" value="ECO:0007669"/>
    <property type="project" value="TreeGrafter"/>
</dbReference>
<comment type="subcellular location">
    <subcellularLocation>
        <location evidence="1">Membrane</location>
        <topology evidence="1">Single-pass type IV membrane protein</topology>
    </subcellularLocation>
</comment>
<dbReference type="AlphaFoldDB" id="A0A2P7YXL1"/>
<dbReference type="GO" id="GO:0005484">
    <property type="term" value="F:SNAP receptor activity"/>
    <property type="evidence" value="ECO:0007669"/>
    <property type="project" value="EnsemblFungi"/>
</dbReference>
<dbReference type="GO" id="GO:0005801">
    <property type="term" value="C:cis-Golgi network"/>
    <property type="evidence" value="ECO:0007669"/>
    <property type="project" value="EnsemblFungi"/>
</dbReference>
<keyword evidence="5 9" id="KW-1133">Transmembrane helix</keyword>
<dbReference type="InterPro" id="IPR006012">
    <property type="entry name" value="Syntaxin/epimorphin_CS"/>
</dbReference>
<dbReference type="PROSITE" id="PS50192">
    <property type="entry name" value="T_SNARE"/>
    <property type="match status" value="1"/>
</dbReference>
<dbReference type="GO" id="GO:0000139">
    <property type="term" value="C:Golgi membrane"/>
    <property type="evidence" value="ECO:0007669"/>
    <property type="project" value="TreeGrafter"/>
</dbReference>
<protein>
    <recommendedName>
        <fullName evidence="10">t-SNARE coiled-coil homology domain-containing protein</fullName>
    </recommendedName>
</protein>
<comment type="caution">
    <text evidence="11">The sequence shown here is derived from an EMBL/GenBank/DDBJ whole genome shotgun (WGS) entry which is preliminary data.</text>
</comment>
<dbReference type="InterPro" id="IPR010989">
    <property type="entry name" value="SNARE"/>
</dbReference>
<dbReference type="Gene3D" id="1.20.58.70">
    <property type="match status" value="1"/>
</dbReference>
<dbReference type="OrthoDB" id="421009at2759"/>